<reference evidence="1 2" key="1">
    <citation type="journal article" date="2018" name="Front. Plant Sci.">
        <title>Red Clover (Trifolium pratense) and Zigzag Clover (T. medium) - A Picture of Genomic Similarities and Differences.</title>
        <authorList>
            <person name="Dluhosova J."/>
            <person name="Istvanek J."/>
            <person name="Nedelnik J."/>
            <person name="Repkova J."/>
        </authorList>
    </citation>
    <scope>NUCLEOTIDE SEQUENCE [LARGE SCALE GENOMIC DNA]</scope>
    <source>
        <strain evidence="2">cv. 10/8</strain>
        <tissue evidence="1">Leaf</tissue>
    </source>
</reference>
<dbReference type="Proteomes" id="UP000265520">
    <property type="component" value="Unassembled WGS sequence"/>
</dbReference>
<proteinExistence type="predicted"/>
<dbReference type="EMBL" id="LXQA010203855">
    <property type="protein sequence ID" value="MCI33371.1"/>
    <property type="molecule type" value="Genomic_DNA"/>
</dbReference>
<sequence>MTEQFLSREEAEARRIMGIQQELGIRFHGSEDADLKRAMDLE</sequence>
<accession>A0A392R9W6</accession>
<dbReference type="AlphaFoldDB" id="A0A392R9W6"/>
<comment type="caution">
    <text evidence="1">The sequence shown here is derived from an EMBL/GenBank/DDBJ whole genome shotgun (WGS) entry which is preliminary data.</text>
</comment>
<evidence type="ECO:0000313" key="2">
    <source>
        <dbReference type="Proteomes" id="UP000265520"/>
    </source>
</evidence>
<evidence type="ECO:0000313" key="1">
    <source>
        <dbReference type="EMBL" id="MCI33371.1"/>
    </source>
</evidence>
<feature type="non-terminal residue" evidence="1">
    <location>
        <position position="42"/>
    </location>
</feature>
<keyword evidence="2" id="KW-1185">Reference proteome</keyword>
<protein>
    <submittedName>
        <fullName evidence="1">Uncharacterized protein</fullName>
    </submittedName>
</protein>
<organism evidence="1 2">
    <name type="scientific">Trifolium medium</name>
    <dbReference type="NCBI Taxonomy" id="97028"/>
    <lineage>
        <taxon>Eukaryota</taxon>
        <taxon>Viridiplantae</taxon>
        <taxon>Streptophyta</taxon>
        <taxon>Embryophyta</taxon>
        <taxon>Tracheophyta</taxon>
        <taxon>Spermatophyta</taxon>
        <taxon>Magnoliopsida</taxon>
        <taxon>eudicotyledons</taxon>
        <taxon>Gunneridae</taxon>
        <taxon>Pentapetalae</taxon>
        <taxon>rosids</taxon>
        <taxon>fabids</taxon>
        <taxon>Fabales</taxon>
        <taxon>Fabaceae</taxon>
        <taxon>Papilionoideae</taxon>
        <taxon>50 kb inversion clade</taxon>
        <taxon>NPAAA clade</taxon>
        <taxon>Hologalegina</taxon>
        <taxon>IRL clade</taxon>
        <taxon>Trifolieae</taxon>
        <taxon>Trifolium</taxon>
    </lineage>
</organism>
<name>A0A392R9W6_9FABA</name>